<dbReference type="Gramene" id="CDY67010">
    <property type="protein sequence ID" value="CDY67010"/>
    <property type="gene ID" value="GSBRNA2T00057844001"/>
</dbReference>
<dbReference type="EMBL" id="LK035672">
    <property type="protein sequence ID" value="CDY67010.1"/>
    <property type="molecule type" value="Genomic_DNA"/>
</dbReference>
<keyword evidence="4" id="KW-1185">Reference proteome</keyword>
<name>A0A078JKP1_BRANA</name>
<dbReference type="OMA" id="TYWIASE"/>
<dbReference type="Pfam" id="PF07734">
    <property type="entry name" value="FBA_1"/>
    <property type="match status" value="1"/>
</dbReference>
<evidence type="ECO:0000313" key="3">
    <source>
        <dbReference type="EMBL" id="CDY67010.1"/>
    </source>
</evidence>
<reference evidence="3" key="2">
    <citation type="submission" date="2014-06" db="EMBL/GenBank/DDBJ databases">
        <authorList>
            <person name="Genoscope - CEA"/>
        </authorList>
    </citation>
    <scope>NUCLEOTIDE SEQUENCE</scope>
</reference>
<dbReference type="STRING" id="3708.A0A078JKP1"/>
<dbReference type="AlphaFoldDB" id="A0A078JKP1"/>
<reference evidence="2" key="3">
    <citation type="submission" date="2021-01" db="EMBL/GenBank/DDBJ databases">
        <authorList>
            <consortium name="Genoscope - CEA"/>
            <person name="William W."/>
        </authorList>
    </citation>
    <scope>NUCLEOTIDE SEQUENCE</scope>
</reference>
<evidence type="ECO:0000313" key="4">
    <source>
        <dbReference type="Proteomes" id="UP000028999"/>
    </source>
</evidence>
<dbReference type="NCBIfam" id="TIGR01640">
    <property type="entry name" value="F_box_assoc_1"/>
    <property type="match status" value="1"/>
</dbReference>
<dbReference type="EMBL" id="HG994365">
    <property type="protein sequence ID" value="CAF2078139.1"/>
    <property type="molecule type" value="Genomic_DNA"/>
</dbReference>
<dbReference type="PaxDb" id="3708-A0A078JKP1"/>
<evidence type="ECO:0000313" key="2">
    <source>
        <dbReference type="EMBL" id="CAF2078139.1"/>
    </source>
</evidence>
<dbReference type="InterPro" id="IPR017451">
    <property type="entry name" value="F-box-assoc_interact_dom"/>
</dbReference>
<sequence length="111" mass="12660">MSLKGDAYWLDSGIGNPSILRFDFTKEKFERLPLPSKSREHNEVVVLSTVREEKLALLCKYSGTLKMKIWVTNTKIDDTKDLSWSELLVVDLDCLMINGMPDEEFFGGQGE</sequence>
<protein>
    <submittedName>
        <fullName evidence="2">(rape) hypothetical protein</fullName>
    </submittedName>
    <submittedName>
        <fullName evidence="3">BnaCnng53130D protein</fullName>
    </submittedName>
</protein>
<dbReference type="InterPro" id="IPR006527">
    <property type="entry name" value="F-box-assoc_dom_typ1"/>
</dbReference>
<reference evidence="3 4" key="1">
    <citation type="journal article" date="2014" name="Science">
        <title>Plant genetics. Early allopolyploid evolution in the post-Neolithic Brassica napus oilseed genome.</title>
        <authorList>
            <person name="Chalhoub B."/>
            <person name="Denoeud F."/>
            <person name="Liu S."/>
            <person name="Parkin I.A."/>
            <person name="Tang H."/>
            <person name="Wang X."/>
            <person name="Chiquet J."/>
            <person name="Belcram H."/>
            <person name="Tong C."/>
            <person name="Samans B."/>
            <person name="Correa M."/>
            <person name="Da Silva C."/>
            <person name="Just J."/>
            <person name="Falentin C."/>
            <person name="Koh C.S."/>
            <person name="Le Clainche I."/>
            <person name="Bernard M."/>
            <person name="Bento P."/>
            <person name="Noel B."/>
            <person name="Labadie K."/>
            <person name="Alberti A."/>
            <person name="Charles M."/>
            <person name="Arnaud D."/>
            <person name="Guo H."/>
            <person name="Daviaud C."/>
            <person name="Alamery S."/>
            <person name="Jabbari K."/>
            <person name="Zhao M."/>
            <person name="Edger P.P."/>
            <person name="Chelaifa H."/>
            <person name="Tack D."/>
            <person name="Lassalle G."/>
            <person name="Mestiri I."/>
            <person name="Schnel N."/>
            <person name="Le Paslier M.C."/>
            <person name="Fan G."/>
            <person name="Renault V."/>
            <person name="Bayer P.E."/>
            <person name="Golicz A.A."/>
            <person name="Manoli S."/>
            <person name="Lee T.H."/>
            <person name="Thi V.H."/>
            <person name="Chalabi S."/>
            <person name="Hu Q."/>
            <person name="Fan C."/>
            <person name="Tollenaere R."/>
            <person name="Lu Y."/>
            <person name="Battail C."/>
            <person name="Shen J."/>
            <person name="Sidebottom C.H."/>
            <person name="Wang X."/>
            <person name="Canaguier A."/>
            <person name="Chauveau A."/>
            <person name="Berard A."/>
            <person name="Deniot G."/>
            <person name="Guan M."/>
            <person name="Liu Z."/>
            <person name="Sun F."/>
            <person name="Lim Y.P."/>
            <person name="Lyons E."/>
            <person name="Town C.D."/>
            <person name="Bancroft I."/>
            <person name="Wang X."/>
            <person name="Meng J."/>
            <person name="Ma J."/>
            <person name="Pires J.C."/>
            <person name="King G.J."/>
            <person name="Brunel D."/>
            <person name="Delourme R."/>
            <person name="Renard M."/>
            <person name="Aury J.M."/>
            <person name="Adams K.L."/>
            <person name="Batley J."/>
            <person name="Snowdon R.J."/>
            <person name="Tost J."/>
            <person name="Edwards D."/>
            <person name="Zhou Y."/>
            <person name="Hua W."/>
            <person name="Sharpe A.G."/>
            <person name="Paterson A.H."/>
            <person name="Guan C."/>
            <person name="Wincker P."/>
        </authorList>
    </citation>
    <scope>NUCLEOTIDE SEQUENCE [LARGE SCALE GENOMIC DNA]</scope>
    <source>
        <strain evidence="4">cv. Darmor-bzh</strain>
    </source>
</reference>
<accession>A0A078JKP1</accession>
<proteinExistence type="predicted"/>
<feature type="domain" description="F-box associated beta-propeller type 1" evidence="1">
    <location>
        <begin position="1"/>
        <end position="106"/>
    </location>
</feature>
<evidence type="ECO:0000259" key="1">
    <source>
        <dbReference type="Pfam" id="PF07734"/>
    </source>
</evidence>
<organism evidence="3 4">
    <name type="scientific">Brassica napus</name>
    <name type="common">Rape</name>
    <dbReference type="NCBI Taxonomy" id="3708"/>
    <lineage>
        <taxon>Eukaryota</taxon>
        <taxon>Viridiplantae</taxon>
        <taxon>Streptophyta</taxon>
        <taxon>Embryophyta</taxon>
        <taxon>Tracheophyta</taxon>
        <taxon>Spermatophyta</taxon>
        <taxon>Magnoliopsida</taxon>
        <taxon>eudicotyledons</taxon>
        <taxon>Gunneridae</taxon>
        <taxon>Pentapetalae</taxon>
        <taxon>rosids</taxon>
        <taxon>malvids</taxon>
        <taxon>Brassicales</taxon>
        <taxon>Brassicaceae</taxon>
        <taxon>Brassiceae</taxon>
        <taxon>Brassica</taxon>
    </lineage>
</organism>
<dbReference type="Proteomes" id="UP000028999">
    <property type="component" value="Unassembled WGS sequence"/>
</dbReference>
<dbReference type="Proteomes" id="UP001295469">
    <property type="component" value="Chromosome C01"/>
</dbReference>
<gene>
    <name evidence="3" type="primary">BnaCnng53130D</name>
    <name evidence="2" type="ORF">DARMORV10_C01P46680.1</name>
    <name evidence="3" type="ORF">GSBRNA2T00057844001</name>
</gene>